<organism evidence="3 4">
    <name type="scientific">Flavobacterium suaedae</name>
    <dbReference type="NCBI Taxonomy" id="1767027"/>
    <lineage>
        <taxon>Bacteria</taxon>
        <taxon>Pseudomonadati</taxon>
        <taxon>Bacteroidota</taxon>
        <taxon>Flavobacteriia</taxon>
        <taxon>Flavobacteriales</taxon>
        <taxon>Flavobacteriaceae</taxon>
        <taxon>Flavobacterium</taxon>
    </lineage>
</organism>
<dbReference type="Pfam" id="PF13568">
    <property type="entry name" value="OMP_b-brl_2"/>
    <property type="match status" value="1"/>
</dbReference>
<keyword evidence="4" id="KW-1185">Reference proteome</keyword>
<dbReference type="Proteomes" id="UP000615760">
    <property type="component" value="Unassembled WGS sequence"/>
</dbReference>
<dbReference type="InterPro" id="IPR025665">
    <property type="entry name" value="Beta-barrel_OMP_2"/>
</dbReference>
<accession>A0ABQ1JI29</accession>
<dbReference type="EMBL" id="BMJE01000002">
    <property type="protein sequence ID" value="GGB69077.1"/>
    <property type="molecule type" value="Genomic_DNA"/>
</dbReference>
<keyword evidence="1" id="KW-0732">Signal</keyword>
<protein>
    <recommendedName>
        <fullName evidence="2">Outer membrane protein beta-barrel domain-containing protein</fullName>
    </recommendedName>
</protein>
<dbReference type="RefSeq" id="WP_188619798.1">
    <property type="nucleotide sequence ID" value="NZ_BMJE01000002.1"/>
</dbReference>
<feature type="signal peptide" evidence="1">
    <location>
        <begin position="1"/>
        <end position="18"/>
    </location>
</feature>
<evidence type="ECO:0000256" key="1">
    <source>
        <dbReference type="SAM" id="SignalP"/>
    </source>
</evidence>
<proteinExistence type="predicted"/>
<comment type="caution">
    <text evidence="3">The sequence shown here is derived from an EMBL/GenBank/DDBJ whole genome shotgun (WGS) entry which is preliminary data.</text>
</comment>
<name>A0ABQ1JI29_9FLAO</name>
<feature type="domain" description="Outer membrane protein beta-barrel" evidence="2">
    <location>
        <begin position="38"/>
        <end position="212"/>
    </location>
</feature>
<evidence type="ECO:0000259" key="2">
    <source>
        <dbReference type="Pfam" id="PF13568"/>
    </source>
</evidence>
<evidence type="ECO:0000313" key="4">
    <source>
        <dbReference type="Proteomes" id="UP000615760"/>
    </source>
</evidence>
<gene>
    <name evidence="3" type="ORF">GCM10007424_06300</name>
</gene>
<feature type="chain" id="PRO_5046188003" description="Outer membrane protein beta-barrel domain-containing protein" evidence="1">
    <location>
        <begin position="19"/>
        <end position="238"/>
    </location>
</feature>
<sequence length="238" mass="27506">MRLFFLLLAYCTVYTCVAQTEGLEITQEQDTTLVADPKYREDQFYASISYILMQGKPDYYSQNSFSTGLGLGFLRDMPVNKDRTYAIAAGLGYSYSNIKHNFRVNETAGDYFYDIADGNEFDKNKLVLHYLELPIELRWRNSNAVSHKFWRIYAGFKVSYLFADKAQFYPKGSGSYKIKNNSDLEDFVYGAYLSVGWNTWNFYAYYGLTPIFKDGAKMDSGEDINLNVVNFGLMFYIL</sequence>
<reference evidence="4" key="1">
    <citation type="journal article" date="2019" name="Int. J. Syst. Evol. Microbiol.">
        <title>The Global Catalogue of Microorganisms (GCM) 10K type strain sequencing project: providing services to taxonomists for standard genome sequencing and annotation.</title>
        <authorList>
            <consortium name="The Broad Institute Genomics Platform"/>
            <consortium name="The Broad Institute Genome Sequencing Center for Infectious Disease"/>
            <person name="Wu L."/>
            <person name="Ma J."/>
        </authorList>
    </citation>
    <scope>NUCLEOTIDE SEQUENCE [LARGE SCALE GENOMIC DNA]</scope>
    <source>
        <strain evidence="4">CGMCC 1.15461</strain>
    </source>
</reference>
<evidence type="ECO:0000313" key="3">
    <source>
        <dbReference type="EMBL" id="GGB69077.1"/>
    </source>
</evidence>